<dbReference type="Pfam" id="PF00078">
    <property type="entry name" value="RVT_1"/>
    <property type="match status" value="1"/>
</dbReference>
<dbReference type="GO" id="GO:0003824">
    <property type="term" value="F:catalytic activity"/>
    <property type="evidence" value="ECO:0007669"/>
    <property type="project" value="UniProtKB-KW"/>
</dbReference>
<evidence type="ECO:0000313" key="4">
    <source>
        <dbReference type="Proteomes" id="UP000030750"/>
    </source>
</evidence>
<feature type="domain" description="Reverse transcriptase" evidence="2">
    <location>
        <begin position="1"/>
        <end position="67"/>
    </location>
</feature>
<dbReference type="PANTHER" id="PTHR37984:SF5">
    <property type="entry name" value="PROTEIN NYNRIN-LIKE"/>
    <property type="match status" value="1"/>
</dbReference>
<dbReference type="InterPro" id="IPR043128">
    <property type="entry name" value="Rev_trsase/Diguanyl_cyclase"/>
</dbReference>
<dbReference type="OrthoDB" id="2013610at2759"/>
<name>U6LPG9_9EIME</name>
<dbReference type="Gene3D" id="3.30.70.270">
    <property type="match status" value="1"/>
</dbReference>
<evidence type="ECO:0000313" key="3">
    <source>
        <dbReference type="EMBL" id="CDJ51173.1"/>
    </source>
</evidence>
<dbReference type="InterPro" id="IPR041577">
    <property type="entry name" value="RT_RNaseH_2"/>
</dbReference>
<reference evidence="3" key="1">
    <citation type="submission" date="2013-10" db="EMBL/GenBank/DDBJ databases">
        <title>Genomic analysis of the causative agents of coccidiosis in chickens.</title>
        <authorList>
            <person name="Reid A.J."/>
            <person name="Blake D."/>
            <person name="Billington K."/>
            <person name="Browne H."/>
            <person name="Dunn M."/>
            <person name="Hung S."/>
            <person name="Kawahara F."/>
            <person name="Miranda-Saavedra D."/>
            <person name="Mourier T."/>
            <person name="Nagra H."/>
            <person name="Otto T.D."/>
            <person name="Rawlings N."/>
            <person name="Sanchez A."/>
            <person name="Sanders M."/>
            <person name="Subramaniam C."/>
            <person name="Tay Y."/>
            <person name="Dear P."/>
            <person name="Doerig C."/>
            <person name="Gruber A."/>
            <person name="Parkinson J."/>
            <person name="Shirley M."/>
            <person name="Wan K.L."/>
            <person name="Berriman M."/>
            <person name="Tomley F."/>
            <person name="Pain A."/>
        </authorList>
    </citation>
    <scope>NUCLEOTIDE SEQUENCE [LARGE SCALE GENOMIC DNA]</scope>
    <source>
        <strain evidence="3">Houghton</strain>
    </source>
</reference>
<proteinExistence type="predicted"/>
<dbReference type="AlphaFoldDB" id="U6LPG9"/>
<organism evidence="3 4">
    <name type="scientific">Eimeria brunetti</name>
    <dbReference type="NCBI Taxonomy" id="51314"/>
    <lineage>
        <taxon>Eukaryota</taxon>
        <taxon>Sar</taxon>
        <taxon>Alveolata</taxon>
        <taxon>Apicomplexa</taxon>
        <taxon>Conoidasida</taxon>
        <taxon>Coccidia</taxon>
        <taxon>Eucoccidiorida</taxon>
        <taxon>Eimeriorina</taxon>
        <taxon>Eimeriidae</taxon>
        <taxon>Eimeria</taxon>
    </lineage>
</organism>
<accession>U6LPG9</accession>
<dbReference type="InterPro" id="IPR050951">
    <property type="entry name" value="Retrovirus_Pol_polyprotein"/>
</dbReference>
<dbReference type="InterPro" id="IPR043502">
    <property type="entry name" value="DNA/RNA_pol_sf"/>
</dbReference>
<keyword evidence="4" id="KW-1185">Reference proteome</keyword>
<sequence length="171" mass="19418">MNHMFLPLIGRRVIAYLDDVLVYSEDEDSHAQFLDQVLKTLWEHKMYPKFKKCQFGTSSIEYLGYRIAGDGITPSTAKMKAIEVWPEELHSDTQAMELKKKDAPFVWTEKHTAAVKALKHTLVNYTTLQTPDAKKPYVVSTDASGYTVGGVLEQDGKPLRFMSMKMSPAEQ</sequence>
<dbReference type="InterPro" id="IPR000477">
    <property type="entry name" value="RT_dom"/>
</dbReference>
<evidence type="ECO:0000259" key="2">
    <source>
        <dbReference type="PROSITE" id="PS50878"/>
    </source>
</evidence>
<gene>
    <name evidence="3" type="ORF">EBH_0000230</name>
</gene>
<keyword evidence="1" id="KW-0511">Multifunctional enzyme</keyword>
<reference evidence="3" key="2">
    <citation type="submission" date="2013-10" db="EMBL/GenBank/DDBJ databases">
        <authorList>
            <person name="Aslett M."/>
        </authorList>
    </citation>
    <scope>NUCLEOTIDE SEQUENCE [LARGE SCALE GENOMIC DNA]</scope>
    <source>
        <strain evidence="3">Houghton</strain>
    </source>
</reference>
<evidence type="ECO:0000256" key="1">
    <source>
        <dbReference type="ARBA" id="ARBA00023268"/>
    </source>
</evidence>
<dbReference type="VEuPathDB" id="ToxoDB:EBH_0000230"/>
<dbReference type="Pfam" id="PF17919">
    <property type="entry name" value="RT_RNaseH_2"/>
    <property type="match status" value="1"/>
</dbReference>
<dbReference type="PANTHER" id="PTHR37984">
    <property type="entry name" value="PROTEIN CBG26694"/>
    <property type="match status" value="1"/>
</dbReference>
<dbReference type="EMBL" id="HG712630">
    <property type="protein sequence ID" value="CDJ51173.1"/>
    <property type="molecule type" value="Genomic_DNA"/>
</dbReference>
<dbReference type="PROSITE" id="PS50878">
    <property type="entry name" value="RT_POL"/>
    <property type="match status" value="1"/>
</dbReference>
<protein>
    <recommendedName>
        <fullName evidence="2">Reverse transcriptase domain-containing protein</fullName>
    </recommendedName>
</protein>
<dbReference type="Proteomes" id="UP000030750">
    <property type="component" value="Unassembled WGS sequence"/>
</dbReference>
<dbReference type="SUPFAM" id="SSF56672">
    <property type="entry name" value="DNA/RNA polymerases"/>
    <property type="match status" value="1"/>
</dbReference>